<feature type="domain" description="Nitroreductase" evidence="4">
    <location>
        <begin position="12"/>
        <end position="198"/>
    </location>
</feature>
<dbReference type="PANTHER" id="PTHR23026:SF90">
    <property type="entry name" value="IODOTYROSINE DEIODINASE 1"/>
    <property type="match status" value="1"/>
</dbReference>
<dbReference type="GO" id="GO:0016491">
    <property type="term" value="F:oxidoreductase activity"/>
    <property type="evidence" value="ECO:0007669"/>
    <property type="project" value="UniProtKB-KW"/>
</dbReference>
<accession>A0A5D0RNI1</accession>
<dbReference type="InterPro" id="IPR050627">
    <property type="entry name" value="Nitroreductase/BluB"/>
</dbReference>
<keyword evidence="3" id="KW-0560">Oxidoreductase</keyword>
<evidence type="ECO:0000259" key="4">
    <source>
        <dbReference type="Pfam" id="PF00881"/>
    </source>
</evidence>
<name>A0A5D0RNI1_9RHOB</name>
<dbReference type="Gene3D" id="3.40.109.10">
    <property type="entry name" value="NADH Oxidase"/>
    <property type="match status" value="1"/>
</dbReference>
<keyword evidence="1" id="KW-0285">Flavoprotein</keyword>
<evidence type="ECO:0000256" key="2">
    <source>
        <dbReference type="ARBA" id="ARBA00022643"/>
    </source>
</evidence>
<protein>
    <submittedName>
        <fullName evidence="5">Nitroreductase</fullName>
    </submittedName>
</protein>
<evidence type="ECO:0000256" key="3">
    <source>
        <dbReference type="ARBA" id="ARBA00023002"/>
    </source>
</evidence>
<proteinExistence type="predicted"/>
<comment type="caution">
    <text evidence="5">The sequence shown here is derived from an EMBL/GenBank/DDBJ whole genome shotgun (WGS) entry which is preliminary data.</text>
</comment>
<dbReference type="PANTHER" id="PTHR23026">
    <property type="entry name" value="NADPH NITROREDUCTASE"/>
    <property type="match status" value="1"/>
</dbReference>
<evidence type="ECO:0000256" key="1">
    <source>
        <dbReference type="ARBA" id="ARBA00022630"/>
    </source>
</evidence>
<sequence>MGDYDTLSALLAARHSCRAFRPDPVDRADIERILTAAQRVPTWCNSQPWQVVVTSGEETYRLRAALTAEAARAPQNPDLPFPTAYTGARQERRRTCGWQLYAAVGVARGDRAASARQMMQNFAFFGAPHVALITSATELGGYGALDCGGFITGFTLAAQALGIATIAQAAPAGFSPFLHDWFDLGPERMVLAVVSFGHADPDHPANSFRTSRAPLDEWVTWRG</sequence>
<keyword evidence="6" id="KW-1185">Reference proteome</keyword>
<keyword evidence="2" id="KW-0288">FMN</keyword>
<dbReference type="RefSeq" id="WP_148376237.1">
    <property type="nucleotide sequence ID" value="NZ_VSIY01000003.1"/>
</dbReference>
<dbReference type="EMBL" id="VSIY01000003">
    <property type="protein sequence ID" value="TYB83147.1"/>
    <property type="molecule type" value="Genomic_DNA"/>
</dbReference>
<dbReference type="InterPro" id="IPR000415">
    <property type="entry name" value="Nitroreductase-like"/>
</dbReference>
<organism evidence="5 6">
    <name type="scientific">Maritimibacter fusiformis</name>
    <dbReference type="NCBI Taxonomy" id="2603819"/>
    <lineage>
        <taxon>Bacteria</taxon>
        <taxon>Pseudomonadati</taxon>
        <taxon>Pseudomonadota</taxon>
        <taxon>Alphaproteobacteria</taxon>
        <taxon>Rhodobacterales</taxon>
        <taxon>Roseobacteraceae</taxon>
        <taxon>Maritimibacter</taxon>
    </lineage>
</organism>
<reference evidence="5 6" key="1">
    <citation type="submission" date="2019-08" db="EMBL/GenBank/DDBJ databases">
        <title>Identification of a novel species of the genus Boseongicola.</title>
        <authorList>
            <person name="Zhang X.-Q."/>
        </authorList>
    </citation>
    <scope>NUCLEOTIDE SEQUENCE [LARGE SCALE GENOMIC DNA]</scope>
    <source>
        <strain evidence="5 6">HY14</strain>
    </source>
</reference>
<dbReference type="CDD" id="cd02136">
    <property type="entry name" value="PnbA_NfnB-like"/>
    <property type="match status" value="1"/>
</dbReference>
<gene>
    <name evidence="5" type="ORF">FVF75_02905</name>
</gene>
<dbReference type="SUPFAM" id="SSF55469">
    <property type="entry name" value="FMN-dependent nitroreductase-like"/>
    <property type="match status" value="1"/>
</dbReference>
<evidence type="ECO:0000313" key="5">
    <source>
        <dbReference type="EMBL" id="TYB83147.1"/>
    </source>
</evidence>
<dbReference type="Proteomes" id="UP000322080">
    <property type="component" value="Unassembled WGS sequence"/>
</dbReference>
<dbReference type="InterPro" id="IPR029479">
    <property type="entry name" value="Nitroreductase"/>
</dbReference>
<dbReference type="AlphaFoldDB" id="A0A5D0RNI1"/>
<evidence type="ECO:0000313" key="6">
    <source>
        <dbReference type="Proteomes" id="UP000322080"/>
    </source>
</evidence>
<dbReference type="Pfam" id="PF00881">
    <property type="entry name" value="Nitroreductase"/>
    <property type="match status" value="1"/>
</dbReference>